<accession>A0A1H9VS39</accession>
<dbReference type="Pfam" id="PF01497">
    <property type="entry name" value="Peripla_BP_2"/>
    <property type="match status" value="1"/>
</dbReference>
<dbReference type="RefSeq" id="WP_093053719.1">
    <property type="nucleotide sequence ID" value="NZ_FOGT01000012.1"/>
</dbReference>
<keyword evidence="4" id="KW-1185">Reference proteome</keyword>
<dbReference type="EMBL" id="FOGT01000012">
    <property type="protein sequence ID" value="SES24361.1"/>
    <property type="molecule type" value="Genomic_DNA"/>
</dbReference>
<dbReference type="InterPro" id="IPR050902">
    <property type="entry name" value="ABC_Transporter_SBP"/>
</dbReference>
<proteinExistence type="inferred from homology"/>
<evidence type="ECO:0000256" key="1">
    <source>
        <dbReference type="ARBA" id="ARBA00008814"/>
    </source>
</evidence>
<feature type="domain" description="Fe/B12 periplasmic-binding" evidence="2">
    <location>
        <begin position="2"/>
        <end position="258"/>
    </location>
</feature>
<sequence length="271" mass="30605">MRILSLCPSNTELAVYAGLEDSLAGVDDYSDWPSSIKDLPKLGPDLSINVEKAADLKPDLILASETVPGMEKNIEALKEKGLPYITLPNPTTMTEVGDILLWLGEQTGDREKGEKAYRKFNHFMDHYAELSRKVTERKTIYWEWWGKPVFTPGKQNWLTELSELAGGVNIYEDYDQASVQTDWADVLSRDPDVIAAIWVGVQQHKVKPEFIKKRPGWASMKAVTDDSLHILEEPYFCRPSPRLLTGLAQMAAILHPDIYPPYKDGFDPLLN</sequence>
<comment type="similarity">
    <text evidence="1">Belongs to the bacterial solute-binding protein 8 family.</text>
</comment>
<gene>
    <name evidence="3" type="ORF">SAMN05518684_11250</name>
</gene>
<evidence type="ECO:0000313" key="4">
    <source>
        <dbReference type="Proteomes" id="UP000198571"/>
    </source>
</evidence>
<dbReference type="PANTHER" id="PTHR30535:SF34">
    <property type="entry name" value="MOLYBDATE-BINDING PROTEIN MOLA"/>
    <property type="match status" value="1"/>
</dbReference>
<name>A0A1H9VS39_9BACI</name>
<dbReference type="Proteomes" id="UP000198571">
    <property type="component" value="Unassembled WGS sequence"/>
</dbReference>
<dbReference type="Gene3D" id="3.40.50.1980">
    <property type="entry name" value="Nitrogenase molybdenum iron protein domain"/>
    <property type="match status" value="2"/>
</dbReference>
<dbReference type="CDD" id="cd01144">
    <property type="entry name" value="BtuF"/>
    <property type="match status" value="1"/>
</dbReference>
<organism evidence="3 4">
    <name type="scientific">Salipaludibacillus aurantiacus</name>
    <dbReference type="NCBI Taxonomy" id="1601833"/>
    <lineage>
        <taxon>Bacteria</taxon>
        <taxon>Bacillati</taxon>
        <taxon>Bacillota</taxon>
        <taxon>Bacilli</taxon>
        <taxon>Bacillales</taxon>
        <taxon>Bacillaceae</taxon>
    </lineage>
</organism>
<evidence type="ECO:0000313" key="3">
    <source>
        <dbReference type="EMBL" id="SES24361.1"/>
    </source>
</evidence>
<dbReference type="PROSITE" id="PS50983">
    <property type="entry name" value="FE_B12_PBP"/>
    <property type="match status" value="1"/>
</dbReference>
<evidence type="ECO:0000259" key="2">
    <source>
        <dbReference type="PROSITE" id="PS50983"/>
    </source>
</evidence>
<dbReference type="STRING" id="1601833.SAMN05518684_11250"/>
<dbReference type="AlphaFoldDB" id="A0A1H9VS39"/>
<dbReference type="SUPFAM" id="SSF53807">
    <property type="entry name" value="Helical backbone' metal receptor"/>
    <property type="match status" value="1"/>
</dbReference>
<dbReference type="PANTHER" id="PTHR30535">
    <property type="entry name" value="VITAMIN B12-BINDING PROTEIN"/>
    <property type="match status" value="1"/>
</dbReference>
<reference evidence="4" key="1">
    <citation type="submission" date="2016-10" db="EMBL/GenBank/DDBJ databases">
        <authorList>
            <person name="Varghese N."/>
            <person name="Submissions S."/>
        </authorList>
    </citation>
    <scope>NUCLEOTIDE SEQUENCE [LARGE SCALE GENOMIC DNA]</scope>
    <source>
        <strain evidence="4">S9</strain>
    </source>
</reference>
<protein>
    <submittedName>
        <fullName evidence="3">Iron complex transport system substrate-binding protein</fullName>
    </submittedName>
</protein>
<dbReference type="InterPro" id="IPR002491">
    <property type="entry name" value="ABC_transptr_periplasmic_BD"/>
</dbReference>
<dbReference type="OrthoDB" id="9787772at2"/>